<dbReference type="RefSeq" id="WP_046128534.1">
    <property type="nucleotide sequence ID" value="NZ_JWIQ02000032.1"/>
</dbReference>
<gene>
    <name evidence="2" type="ORF">QY95_02670</name>
</gene>
<sequence>MPDDKPNQPEEREAGYTRGQYIEETAAELADPLSLNEGELRDSRREGEEGSRGLGYTALIISIVSLFILPILLGAVGIGVGFLARRRGAEGLGSWAIGIGIASIVMGLFVLPFF</sequence>
<keyword evidence="1" id="KW-0472">Membrane</keyword>
<dbReference type="AlphaFoldDB" id="A0A0F5ICM5"/>
<dbReference type="STRING" id="1221996.QY95_02670"/>
<dbReference type="PANTHER" id="PTHR40040">
    <property type="entry name" value="SMALL HYDROPHOBIC PROTEIN-RELATED"/>
    <property type="match status" value="1"/>
</dbReference>
<name>A0A0F5ICM5_BACTR</name>
<proteinExistence type="predicted"/>
<dbReference type="PANTHER" id="PTHR40040:SF1">
    <property type="entry name" value="MEMBRANE PROTEIN"/>
    <property type="match status" value="1"/>
</dbReference>
<dbReference type="EMBL" id="JWIR02000005">
    <property type="protein sequence ID" value="KKB43070.1"/>
    <property type="molecule type" value="Genomic_DNA"/>
</dbReference>
<keyword evidence="1" id="KW-0812">Transmembrane</keyword>
<comment type="caution">
    <text evidence="2">The sequence shown here is derived from an EMBL/GenBank/DDBJ whole genome shotgun (WGS) entry which is preliminary data.</text>
</comment>
<protein>
    <recommendedName>
        <fullName evidence="4">DUF4190 domain-containing protein</fullName>
    </recommendedName>
</protein>
<dbReference type="InterPro" id="IPR055338">
    <property type="entry name" value="YqfX-like"/>
</dbReference>
<organism evidence="2 3">
    <name type="scientific">Bacillus thermotolerans</name>
    <name type="common">Quasibacillus thermotolerans</name>
    <dbReference type="NCBI Taxonomy" id="1221996"/>
    <lineage>
        <taxon>Bacteria</taxon>
        <taxon>Bacillati</taxon>
        <taxon>Bacillota</taxon>
        <taxon>Bacilli</taxon>
        <taxon>Bacillales</taxon>
        <taxon>Bacillaceae</taxon>
        <taxon>Bacillus</taxon>
    </lineage>
</organism>
<evidence type="ECO:0000256" key="1">
    <source>
        <dbReference type="SAM" id="Phobius"/>
    </source>
</evidence>
<feature type="transmembrane region" description="Helical" evidence="1">
    <location>
        <begin position="95"/>
        <end position="113"/>
    </location>
</feature>
<dbReference type="Proteomes" id="UP000031563">
    <property type="component" value="Unassembled WGS sequence"/>
</dbReference>
<evidence type="ECO:0000313" key="2">
    <source>
        <dbReference type="EMBL" id="KKB43070.1"/>
    </source>
</evidence>
<accession>A0A0F5ICM5</accession>
<keyword evidence="3" id="KW-1185">Reference proteome</keyword>
<keyword evidence="1" id="KW-1133">Transmembrane helix</keyword>
<evidence type="ECO:0008006" key="4">
    <source>
        <dbReference type="Google" id="ProtNLM"/>
    </source>
</evidence>
<feature type="transmembrane region" description="Helical" evidence="1">
    <location>
        <begin position="54"/>
        <end position="83"/>
    </location>
</feature>
<evidence type="ECO:0000313" key="3">
    <source>
        <dbReference type="Proteomes" id="UP000031563"/>
    </source>
</evidence>
<reference evidence="2" key="1">
    <citation type="submission" date="2015-02" db="EMBL/GenBank/DDBJ databases">
        <title>Genome Assembly of Bacillaceae bacterium MTCC 8252.</title>
        <authorList>
            <person name="Verma A."/>
            <person name="Khatri I."/>
            <person name="Mual P."/>
            <person name="Subramanian S."/>
            <person name="Krishnamurthi S."/>
        </authorList>
    </citation>
    <scope>NUCLEOTIDE SEQUENCE [LARGE SCALE GENOMIC DNA]</scope>
    <source>
        <strain evidence="2">MTCC 8252</strain>
    </source>
</reference>